<dbReference type="AlphaFoldDB" id="A0A2A4XG93"/>
<evidence type="ECO:0000313" key="5">
    <source>
        <dbReference type="Proteomes" id="UP000218767"/>
    </source>
</evidence>
<dbReference type="Pfam" id="PF02580">
    <property type="entry name" value="Tyr_Deacylase"/>
    <property type="match status" value="1"/>
</dbReference>
<comment type="domain">
    <text evidence="3">A Gly-cisPro motif from one monomer fits into the active site of the other monomer to allow specific chiral rejection of L-amino acids.</text>
</comment>
<dbReference type="GO" id="GO:0000049">
    <property type="term" value="F:tRNA binding"/>
    <property type="evidence" value="ECO:0007669"/>
    <property type="project" value="UniProtKB-UniRule"/>
</dbReference>
<keyword evidence="2 3" id="KW-0378">Hydrolase</keyword>
<evidence type="ECO:0000256" key="3">
    <source>
        <dbReference type="HAMAP-Rule" id="MF_00518"/>
    </source>
</evidence>
<comment type="subcellular location">
    <subcellularLocation>
        <location evidence="3">Cytoplasm</location>
    </subcellularLocation>
</comment>
<dbReference type="Gene3D" id="3.50.80.10">
    <property type="entry name" value="D-tyrosyl-tRNA(Tyr) deacylase"/>
    <property type="match status" value="1"/>
</dbReference>
<evidence type="ECO:0000313" key="4">
    <source>
        <dbReference type="EMBL" id="PCI81159.1"/>
    </source>
</evidence>
<keyword evidence="3" id="KW-0694">RNA-binding</keyword>
<dbReference type="GO" id="GO:0106026">
    <property type="term" value="F:Gly-tRNA(Ala) deacylase activity"/>
    <property type="evidence" value="ECO:0007669"/>
    <property type="project" value="UniProtKB-UniRule"/>
</dbReference>
<accession>A0A2A4XG93</accession>
<comment type="subunit">
    <text evidence="3">Homodimer.</text>
</comment>
<dbReference type="FunFam" id="3.50.80.10:FF:000001">
    <property type="entry name" value="D-aminoacyl-tRNA deacylase"/>
    <property type="match status" value="1"/>
</dbReference>
<evidence type="ECO:0000256" key="1">
    <source>
        <dbReference type="ARBA" id="ARBA00009673"/>
    </source>
</evidence>
<comment type="function">
    <text evidence="3">An aminoacyl-tRNA editing enzyme that deacylates mischarged D-aminoacyl-tRNAs. Also deacylates mischarged glycyl-tRNA(Ala), protecting cells against glycine mischarging by AlaRS. Acts via tRNA-based rather than protein-based catalysis; rejects L-amino acids rather than detecting D-amino acids in the active site. By recycling D-aminoacyl-tRNA to D-amino acids and free tRNA molecules, this enzyme counteracts the toxicity associated with the formation of D-aminoacyl-tRNA entities in vivo and helps enforce protein L-homochirality.</text>
</comment>
<proteinExistence type="inferred from homology"/>
<evidence type="ECO:0000256" key="2">
    <source>
        <dbReference type="ARBA" id="ARBA00022801"/>
    </source>
</evidence>
<comment type="catalytic activity">
    <reaction evidence="3">
        <text>a D-aminoacyl-tRNA + H2O = a tRNA + a D-alpha-amino acid + H(+)</text>
        <dbReference type="Rhea" id="RHEA:13953"/>
        <dbReference type="Rhea" id="RHEA-COMP:10123"/>
        <dbReference type="Rhea" id="RHEA-COMP:10124"/>
        <dbReference type="ChEBI" id="CHEBI:15377"/>
        <dbReference type="ChEBI" id="CHEBI:15378"/>
        <dbReference type="ChEBI" id="CHEBI:59871"/>
        <dbReference type="ChEBI" id="CHEBI:78442"/>
        <dbReference type="ChEBI" id="CHEBI:79333"/>
        <dbReference type="EC" id="3.1.1.96"/>
    </reaction>
</comment>
<dbReference type="GO" id="GO:0051500">
    <property type="term" value="F:D-tyrosyl-tRNA(Tyr) deacylase activity"/>
    <property type="evidence" value="ECO:0007669"/>
    <property type="project" value="TreeGrafter"/>
</dbReference>
<dbReference type="InterPro" id="IPR003732">
    <property type="entry name" value="Daa-tRNA_deacyls_DTD"/>
</dbReference>
<dbReference type="Proteomes" id="UP000218767">
    <property type="component" value="Unassembled WGS sequence"/>
</dbReference>
<keyword evidence="3" id="KW-0820">tRNA-binding</keyword>
<dbReference type="EC" id="3.1.1.-" evidence="3"/>
<comment type="similarity">
    <text evidence="1 3">Belongs to the DTD family.</text>
</comment>
<dbReference type="GO" id="GO:0019478">
    <property type="term" value="P:D-amino acid catabolic process"/>
    <property type="evidence" value="ECO:0007669"/>
    <property type="project" value="UniProtKB-UniRule"/>
</dbReference>
<feature type="short sequence motif" description="Gly-cisPro motif, important for rejection of L-amino acids" evidence="3">
    <location>
        <begin position="137"/>
        <end position="138"/>
    </location>
</feature>
<comment type="catalytic activity">
    <reaction evidence="3">
        <text>glycyl-tRNA(Ala) + H2O = tRNA(Ala) + glycine + H(+)</text>
        <dbReference type="Rhea" id="RHEA:53744"/>
        <dbReference type="Rhea" id="RHEA-COMP:9657"/>
        <dbReference type="Rhea" id="RHEA-COMP:13640"/>
        <dbReference type="ChEBI" id="CHEBI:15377"/>
        <dbReference type="ChEBI" id="CHEBI:15378"/>
        <dbReference type="ChEBI" id="CHEBI:57305"/>
        <dbReference type="ChEBI" id="CHEBI:78442"/>
        <dbReference type="ChEBI" id="CHEBI:78522"/>
    </reaction>
</comment>
<dbReference type="GO" id="GO:0043908">
    <property type="term" value="F:Ser(Gly)-tRNA(Ala) hydrolase activity"/>
    <property type="evidence" value="ECO:0007669"/>
    <property type="project" value="UniProtKB-UniRule"/>
</dbReference>
<dbReference type="HAMAP" id="MF_00518">
    <property type="entry name" value="Deacylase_Dtd"/>
    <property type="match status" value="1"/>
</dbReference>
<keyword evidence="3" id="KW-0963">Cytoplasm</keyword>
<dbReference type="SUPFAM" id="SSF69500">
    <property type="entry name" value="DTD-like"/>
    <property type="match status" value="1"/>
</dbReference>
<dbReference type="PANTHER" id="PTHR10472:SF5">
    <property type="entry name" value="D-AMINOACYL-TRNA DEACYLASE 1"/>
    <property type="match status" value="1"/>
</dbReference>
<sequence>MIALIQRVNWAQVHIDSTLHADIGQGLLALIGIEKEDDDKLAQKLLDKILAYRIFPDFEGKMNLDLKDIGGDLMLVSQFTLAAETQKGLRPGFSSAKSPAEAEVIYDKLVQAAQGQHEFVQSGMFGADMQVSLENDGPVTFILRA</sequence>
<dbReference type="EC" id="3.1.1.96" evidence="3"/>
<dbReference type="GO" id="GO:0005737">
    <property type="term" value="C:cytoplasm"/>
    <property type="evidence" value="ECO:0007669"/>
    <property type="project" value="UniProtKB-SubCell"/>
</dbReference>
<reference evidence="5" key="1">
    <citation type="submission" date="2017-08" db="EMBL/GenBank/DDBJ databases">
        <title>A dynamic microbial community with high functional redundancy inhabits the cold, oxic subseafloor aquifer.</title>
        <authorList>
            <person name="Tully B.J."/>
            <person name="Wheat C.G."/>
            <person name="Glazer B.T."/>
            <person name="Huber J.A."/>
        </authorList>
    </citation>
    <scope>NUCLEOTIDE SEQUENCE [LARGE SCALE GENOMIC DNA]</scope>
</reference>
<gene>
    <name evidence="3" type="primary">dtd</name>
    <name evidence="4" type="ORF">COB20_02010</name>
</gene>
<comment type="caution">
    <text evidence="4">The sequence shown here is derived from an EMBL/GenBank/DDBJ whole genome shotgun (WGS) entry which is preliminary data.</text>
</comment>
<dbReference type="EMBL" id="NVUL01000006">
    <property type="protein sequence ID" value="PCI81159.1"/>
    <property type="molecule type" value="Genomic_DNA"/>
</dbReference>
<dbReference type="InterPro" id="IPR023509">
    <property type="entry name" value="DTD-like_sf"/>
</dbReference>
<protein>
    <recommendedName>
        <fullName evidence="3">D-aminoacyl-tRNA deacylase</fullName>
        <shortName evidence="3">DTD</shortName>
        <ecNumber evidence="3">3.1.1.96</ecNumber>
    </recommendedName>
    <alternativeName>
        <fullName evidence="3">Gly-tRNA(Ala) deacylase</fullName>
        <ecNumber evidence="3">3.1.1.-</ecNumber>
    </alternativeName>
</protein>
<dbReference type="NCBIfam" id="TIGR00256">
    <property type="entry name" value="D-aminoacyl-tRNA deacylase"/>
    <property type="match status" value="1"/>
</dbReference>
<organism evidence="4 5">
    <name type="scientific">SAR86 cluster bacterium</name>
    <dbReference type="NCBI Taxonomy" id="2030880"/>
    <lineage>
        <taxon>Bacteria</taxon>
        <taxon>Pseudomonadati</taxon>
        <taxon>Pseudomonadota</taxon>
        <taxon>Gammaproteobacteria</taxon>
        <taxon>SAR86 cluster</taxon>
    </lineage>
</organism>
<dbReference type="PANTHER" id="PTHR10472">
    <property type="entry name" value="D-TYROSYL-TRNA TYR DEACYLASE"/>
    <property type="match status" value="1"/>
</dbReference>
<name>A0A2A4XG93_9GAMM</name>